<dbReference type="OrthoDB" id="1450631at2"/>
<protein>
    <recommendedName>
        <fullName evidence="3">Lipoprotein</fullName>
    </recommendedName>
</protein>
<dbReference type="KEGG" id="fop:FNB79_11980"/>
<evidence type="ECO:0008006" key="3">
    <source>
        <dbReference type="Google" id="ProtNLM"/>
    </source>
</evidence>
<dbReference type="PROSITE" id="PS51257">
    <property type="entry name" value="PROKAR_LIPOPROTEIN"/>
    <property type="match status" value="1"/>
</dbReference>
<dbReference type="EMBL" id="CP041637">
    <property type="protein sequence ID" value="QDO94646.1"/>
    <property type="molecule type" value="Genomic_DNA"/>
</dbReference>
<dbReference type="RefSeq" id="WP_143381527.1">
    <property type="nucleotide sequence ID" value="NZ_CP041637.1"/>
</dbReference>
<dbReference type="Proteomes" id="UP000319209">
    <property type="component" value="Chromosome"/>
</dbReference>
<organism evidence="1 2">
    <name type="scientific">Formosa sediminum</name>
    <dbReference type="NCBI Taxonomy" id="2594004"/>
    <lineage>
        <taxon>Bacteria</taxon>
        <taxon>Pseudomonadati</taxon>
        <taxon>Bacteroidota</taxon>
        <taxon>Flavobacteriia</taxon>
        <taxon>Flavobacteriales</taxon>
        <taxon>Flavobacteriaceae</taxon>
        <taxon>Formosa</taxon>
    </lineage>
</organism>
<evidence type="ECO:0000313" key="1">
    <source>
        <dbReference type="EMBL" id="QDO94646.1"/>
    </source>
</evidence>
<name>A0A516GSZ7_9FLAO</name>
<proteinExistence type="predicted"/>
<reference evidence="1 2" key="1">
    <citation type="submission" date="2019-07" db="EMBL/GenBank/DDBJ databases">
        <title>Genome sequencing for Formosa sp. PS13.</title>
        <authorList>
            <person name="Park S.-J."/>
        </authorList>
    </citation>
    <scope>NUCLEOTIDE SEQUENCE [LARGE SCALE GENOMIC DNA]</scope>
    <source>
        <strain evidence="1 2">PS13</strain>
    </source>
</reference>
<dbReference type="AlphaFoldDB" id="A0A516GSZ7"/>
<keyword evidence="2" id="KW-1185">Reference proteome</keyword>
<accession>A0A516GSZ7</accession>
<evidence type="ECO:0000313" key="2">
    <source>
        <dbReference type="Proteomes" id="UP000319209"/>
    </source>
</evidence>
<sequence length="101" mass="12235">MKFSNLKNFIFLFLFVVVFSCKDYYNDTIEWADNIEAEQNVTEVKKQQPEFIEIDWENPITTSDNEKWYLITEIKGNRDILSMSHFLVFKDGKYKYRESKK</sequence>
<gene>
    <name evidence="1" type="ORF">FNB79_11980</name>
</gene>